<reference evidence="1 2" key="1">
    <citation type="submission" date="2024-08" db="EMBL/GenBank/DDBJ databases">
        <authorList>
            <person name="Cucini C."/>
            <person name="Frati F."/>
        </authorList>
    </citation>
    <scope>NUCLEOTIDE SEQUENCE [LARGE SCALE GENOMIC DNA]</scope>
</reference>
<dbReference type="EMBL" id="CAXLJM020000164">
    <property type="protein sequence ID" value="CAL8145435.1"/>
    <property type="molecule type" value="Genomic_DNA"/>
</dbReference>
<proteinExistence type="predicted"/>
<accession>A0ABP1S6X9</accession>
<dbReference type="Proteomes" id="UP001642540">
    <property type="component" value="Unassembled WGS sequence"/>
</dbReference>
<protein>
    <submittedName>
        <fullName evidence="1">Uncharacterized protein</fullName>
    </submittedName>
</protein>
<keyword evidence="2" id="KW-1185">Reference proteome</keyword>
<sequence>MACCLTSKESALVREIRKKLQKVRREFRVVIIDFGESWVDLRDIANGIISGVNSPSDLVKVLADFRINFINFKKEHRKLRCVINEMAIYASEFQYQLGIFVAICDALKALVQNLITYLTGLLGVISEKKRGNNIIVARTIHSTLHELNLFATRFS</sequence>
<evidence type="ECO:0000313" key="1">
    <source>
        <dbReference type="EMBL" id="CAL8145435.1"/>
    </source>
</evidence>
<name>A0ABP1S6X9_9HEXA</name>
<evidence type="ECO:0000313" key="2">
    <source>
        <dbReference type="Proteomes" id="UP001642540"/>
    </source>
</evidence>
<comment type="caution">
    <text evidence="1">The sequence shown here is derived from an EMBL/GenBank/DDBJ whole genome shotgun (WGS) entry which is preliminary data.</text>
</comment>
<organism evidence="1 2">
    <name type="scientific">Orchesella dallaii</name>
    <dbReference type="NCBI Taxonomy" id="48710"/>
    <lineage>
        <taxon>Eukaryota</taxon>
        <taxon>Metazoa</taxon>
        <taxon>Ecdysozoa</taxon>
        <taxon>Arthropoda</taxon>
        <taxon>Hexapoda</taxon>
        <taxon>Collembola</taxon>
        <taxon>Entomobryomorpha</taxon>
        <taxon>Entomobryoidea</taxon>
        <taxon>Orchesellidae</taxon>
        <taxon>Orchesellinae</taxon>
        <taxon>Orchesella</taxon>
    </lineage>
</organism>
<gene>
    <name evidence="1" type="ORF">ODALV1_LOCUS30490</name>
</gene>